<dbReference type="EMBL" id="VBOW01000001">
    <property type="protein sequence ID" value="TMQ61024.1"/>
    <property type="molecule type" value="Genomic_DNA"/>
</dbReference>
<protein>
    <submittedName>
        <fullName evidence="2">SDR family oxidoreductase</fullName>
    </submittedName>
</protein>
<proteinExistence type="predicted"/>
<dbReference type="InterPro" id="IPR050177">
    <property type="entry name" value="Lipid_A_modif_metabolic_enz"/>
</dbReference>
<dbReference type="SUPFAM" id="SSF51735">
    <property type="entry name" value="NAD(P)-binding Rossmann-fold domains"/>
    <property type="match status" value="1"/>
</dbReference>
<dbReference type="Gene3D" id="3.90.25.10">
    <property type="entry name" value="UDP-galactose 4-epimerase, domain 1"/>
    <property type="match status" value="1"/>
</dbReference>
<dbReference type="CDD" id="cd05256">
    <property type="entry name" value="UDP_AE_SDR_e"/>
    <property type="match status" value="1"/>
</dbReference>
<dbReference type="InterPro" id="IPR036291">
    <property type="entry name" value="NAD(P)-bd_dom_sf"/>
</dbReference>
<dbReference type="Proteomes" id="UP000316852">
    <property type="component" value="Unassembled WGS sequence"/>
</dbReference>
<dbReference type="PANTHER" id="PTHR43245:SF13">
    <property type="entry name" value="UDP-D-APIOSE_UDP-D-XYLOSE SYNTHASE 2"/>
    <property type="match status" value="1"/>
</dbReference>
<dbReference type="InterPro" id="IPR020904">
    <property type="entry name" value="Sc_DH/Rdtase_CS"/>
</dbReference>
<dbReference type="Gene3D" id="3.40.50.720">
    <property type="entry name" value="NAD(P)-binding Rossmann-like Domain"/>
    <property type="match status" value="1"/>
</dbReference>
<dbReference type="PROSITE" id="PS00061">
    <property type="entry name" value="ADH_SHORT"/>
    <property type="match status" value="1"/>
</dbReference>
<accession>A0A538TBV2</accession>
<organism evidence="2 3">
    <name type="scientific">Eiseniibacteriota bacterium</name>
    <dbReference type="NCBI Taxonomy" id="2212470"/>
    <lineage>
        <taxon>Bacteria</taxon>
        <taxon>Candidatus Eiseniibacteriota</taxon>
    </lineage>
</organism>
<evidence type="ECO:0000313" key="2">
    <source>
        <dbReference type="EMBL" id="TMQ61024.1"/>
    </source>
</evidence>
<gene>
    <name evidence="2" type="ORF">E6K76_00070</name>
</gene>
<reference evidence="2 3" key="1">
    <citation type="journal article" date="2019" name="Nat. Microbiol.">
        <title>Mediterranean grassland soil C-N compound turnover is dependent on rainfall and depth, and is mediated by genomically divergent microorganisms.</title>
        <authorList>
            <person name="Diamond S."/>
            <person name="Andeer P.F."/>
            <person name="Li Z."/>
            <person name="Crits-Christoph A."/>
            <person name="Burstein D."/>
            <person name="Anantharaman K."/>
            <person name="Lane K.R."/>
            <person name="Thomas B.C."/>
            <person name="Pan C."/>
            <person name="Northen T.R."/>
            <person name="Banfield J.F."/>
        </authorList>
    </citation>
    <scope>NUCLEOTIDE SEQUENCE [LARGE SCALE GENOMIC DNA]</scope>
    <source>
        <strain evidence="2">WS_6</strain>
    </source>
</reference>
<dbReference type="InterPro" id="IPR001509">
    <property type="entry name" value="Epimerase_deHydtase"/>
</dbReference>
<dbReference type="Pfam" id="PF01370">
    <property type="entry name" value="Epimerase"/>
    <property type="match status" value="1"/>
</dbReference>
<sequence length="316" mass="34608">MQHYLVTGGAGFIGSHLAVRLLRDGHRVRVLDDLSTGRRENLEAIAAAGAQDRFEWIEGDVRSSTTCLRACKGIDFVLHQAALASVPRSVEDPVGTTQVNVMGTLTVLEAARRCGVRRVVLASSSSVYGDTEVLPKSEDMEPRPLSPYACAKLAGETFARVFAVTLGLPTISLRYFNVFGPRQNPDSAYAAVVPRFARALLERRRPQVFGDGHQSRDFTFVDNVVQANLDACTRGEGRGEAINIACGERYSLMNLLDELASLTGQTPDPEMLPPRPGDVRHSQASIDRARRLLGFSVQTGFREGLERTVQYYRDAG</sequence>
<evidence type="ECO:0000313" key="3">
    <source>
        <dbReference type="Proteomes" id="UP000316852"/>
    </source>
</evidence>
<evidence type="ECO:0000259" key="1">
    <source>
        <dbReference type="Pfam" id="PF01370"/>
    </source>
</evidence>
<dbReference type="AlphaFoldDB" id="A0A538TBV2"/>
<feature type="domain" description="NAD-dependent epimerase/dehydratase" evidence="1">
    <location>
        <begin position="5"/>
        <end position="245"/>
    </location>
</feature>
<dbReference type="PRINTS" id="PR01713">
    <property type="entry name" value="NUCEPIMERASE"/>
</dbReference>
<name>A0A538TBV2_UNCEI</name>
<dbReference type="PANTHER" id="PTHR43245">
    <property type="entry name" value="BIFUNCTIONAL POLYMYXIN RESISTANCE PROTEIN ARNA"/>
    <property type="match status" value="1"/>
</dbReference>
<comment type="caution">
    <text evidence="2">The sequence shown here is derived from an EMBL/GenBank/DDBJ whole genome shotgun (WGS) entry which is preliminary data.</text>
</comment>